<dbReference type="InterPro" id="IPR016983">
    <property type="entry name" value="UCP031804"/>
</dbReference>
<dbReference type="STRING" id="658218.SAMN05216562_0824"/>
<keyword evidence="2" id="KW-0812">Transmembrane</keyword>
<evidence type="ECO:0000313" key="7">
    <source>
        <dbReference type="Proteomes" id="UP000198658"/>
    </source>
</evidence>
<keyword evidence="4" id="KW-0472">Membrane</keyword>
<keyword evidence="3" id="KW-1133">Transmembrane helix</keyword>
<dbReference type="GO" id="GO:0012505">
    <property type="term" value="C:endomembrane system"/>
    <property type="evidence" value="ECO:0007669"/>
    <property type="project" value="UniProtKB-SubCell"/>
</dbReference>
<reference evidence="7" key="1">
    <citation type="submission" date="2016-10" db="EMBL/GenBank/DDBJ databases">
        <authorList>
            <person name="Varghese N."/>
            <person name="Submissions S."/>
        </authorList>
    </citation>
    <scope>NUCLEOTIDE SEQUENCE [LARGE SCALE GENOMIC DNA]</scope>
    <source>
        <strain evidence="7">CGMCC 1.10657</strain>
    </source>
</reference>
<dbReference type="EMBL" id="FNQO01000001">
    <property type="protein sequence ID" value="SDZ86006.1"/>
    <property type="molecule type" value="Genomic_DNA"/>
</dbReference>
<dbReference type="Pfam" id="PF06803">
    <property type="entry name" value="DUF1232"/>
    <property type="match status" value="1"/>
</dbReference>
<dbReference type="PIRSF" id="PIRSF031804">
    <property type="entry name" value="UCP031804"/>
    <property type="match status" value="1"/>
</dbReference>
<sequence length="113" mass="12573">MTDTTNFEDKYSDDSFWEKVKKYAKDAGFEVIEKALWLYYAYQEKSTPAWAKATIIGALGYFISPLDAIPDLTPVVGYADDLGVLALAVGTVATYITDEVKAKAAEKLKEWFG</sequence>
<protein>
    <submittedName>
        <fullName evidence="6">Uncharacterized membrane protein YkvA, DUF1232 family</fullName>
    </submittedName>
</protein>
<organism evidence="6 7">
    <name type="scientific">Microbulbifer marinus</name>
    <dbReference type="NCBI Taxonomy" id="658218"/>
    <lineage>
        <taxon>Bacteria</taxon>
        <taxon>Pseudomonadati</taxon>
        <taxon>Pseudomonadota</taxon>
        <taxon>Gammaproteobacteria</taxon>
        <taxon>Cellvibrionales</taxon>
        <taxon>Microbulbiferaceae</taxon>
        <taxon>Microbulbifer</taxon>
    </lineage>
</organism>
<evidence type="ECO:0000256" key="3">
    <source>
        <dbReference type="ARBA" id="ARBA00022989"/>
    </source>
</evidence>
<dbReference type="Proteomes" id="UP000198658">
    <property type="component" value="Unassembled WGS sequence"/>
</dbReference>
<dbReference type="AlphaFoldDB" id="A0A1H3WFU1"/>
<name>A0A1H3WFU1_9GAMM</name>
<evidence type="ECO:0000259" key="5">
    <source>
        <dbReference type="Pfam" id="PF06803"/>
    </source>
</evidence>
<evidence type="ECO:0000313" key="6">
    <source>
        <dbReference type="EMBL" id="SDZ86006.1"/>
    </source>
</evidence>
<dbReference type="OrthoDB" id="9804184at2"/>
<keyword evidence="7" id="KW-1185">Reference proteome</keyword>
<dbReference type="InterPro" id="IPR010652">
    <property type="entry name" value="DUF1232"/>
</dbReference>
<proteinExistence type="predicted"/>
<gene>
    <name evidence="6" type="ORF">SAMN05216562_0824</name>
</gene>
<evidence type="ECO:0000256" key="2">
    <source>
        <dbReference type="ARBA" id="ARBA00022692"/>
    </source>
</evidence>
<evidence type="ECO:0000256" key="1">
    <source>
        <dbReference type="ARBA" id="ARBA00004127"/>
    </source>
</evidence>
<comment type="subcellular location">
    <subcellularLocation>
        <location evidence="1">Endomembrane system</location>
        <topology evidence="1">Multi-pass membrane protein</topology>
    </subcellularLocation>
</comment>
<evidence type="ECO:0000256" key="4">
    <source>
        <dbReference type="ARBA" id="ARBA00023136"/>
    </source>
</evidence>
<dbReference type="RefSeq" id="WP_091385421.1">
    <property type="nucleotide sequence ID" value="NZ_FNQO01000001.1"/>
</dbReference>
<feature type="domain" description="DUF1232" evidence="5">
    <location>
        <begin position="51"/>
        <end position="87"/>
    </location>
</feature>
<accession>A0A1H3WFU1</accession>